<dbReference type="PANTHER" id="PTHR32182">
    <property type="entry name" value="DNA REPLICATION AND REPAIR PROTEIN RECF"/>
    <property type="match status" value="1"/>
</dbReference>
<name>A0ABY7TAE2_9SPHI</name>
<dbReference type="Gene3D" id="3.40.50.300">
    <property type="entry name" value="P-loop containing nucleotide triphosphate hydrolases"/>
    <property type="match status" value="1"/>
</dbReference>
<evidence type="ECO:0000313" key="4">
    <source>
        <dbReference type="Proteomes" id="UP001216139"/>
    </source>
</evidence>
<reference evidence="3 4" key="1">
    <citation type="submission" date="2023-02" db="EMBL/GenBank/DDBJ databases">
        <title>Genome sequence of Mucilaginibacter jinjuensis strain KACC 16571.</title>
        <authorList>
            <person name="Kim S."/>
            <person name="Heo J."/>
            <person name="Kwon S.-W."/>
        </authorList>
    </citation>
    <scope>NUCLEOTIDE SEQUENCE [LARGE SCALE GENOMIC DNA]</scope>
    <source>
        <strain evidence="3 4">KACC 16571</strain>
    </source>
</reference>
<proteinExistence type="predicted"/>
<feature type="coiled-coil region" evidence="1">
    <location>
        <begin position="210"/>
        <end position="264"/>
    </location>
</feature>
<keyword evidence="4" id="KW-1185">Reference proteome</keyword>
<evidence type="ECO:0000313" key="3">
    <source>
        <dbReference type="EMBL" id="WCT13470.1"/>
    </source>
</evidence>
<feature type="domain" description="Rad50/SbcC-type AAA" evidence="2">
    <location>
        <begin position="6"/>
        <end position="252"/>
    </location>
</feature>
<feature type="coiled-coil region" evidence="1">
    <location>
        <begin position="462"/>
        <end position="537"/>
    </location>
</feature>
<gene>
    <name evidence="3" type="ORF">PQO05_05920</name>
</gene>
<dbReference type="RefSeq" id="WP_273631763.1">
    <property type="nucleotide sequence ID" value="NZ_CP117167.1"/>
</dbReference>
<dbReference type="SUPFAM" id="SSF52540">
    <property type="entry name" value="P-loop containing nucleoside triphosphate hydrolases"/>
    <property type="match status" value="1"/>
</dbReference>
<dbReference type="InterPro" id="IPR038729">
    <property type="entry name" value="Rad50/SbcC_AAA"/>
</dbReference>
<dbReference type="EMBL" id="CP117167">
    <property type="protein sequence ID" value="WCT13470.1"/>
    <property type="molecule type" value="Genomic_DNA"/>
</dbReference>
<sequence length="696" mass="80129">MFINDITIRNFRVYYGANQVRLAADNDRNITIISGNNGFGKTSFLTALVWCLYGKLMSDVDTKYRQEIHESGGYKAYCKKLMNRLAASEDPAGNGDLFVEGTDHNSFSVTITFSDILIPSVPCNLVQVKRTYLLKQQLEEVELLIDGKPNELTKQVGSEIFINDFILPKEIAKFFFFDAEKIVSLAEIKNSDEKIYLSQAYAEVLGIKKYADLRANLVNTRLRLREKSAEKSDRSKLERLQKQLQQNERQLEQARTDIQIGQDELLSRKSQSDNLQIQLIREGSNLSVEEVKSLKERQASLGSDLNKLRHQFNELLELAPFAIAGSKMIAVKNQLEQEFNNSSVSASLLENKFNEVKLSIESGRDLLGLAGSQEDALISLLKNVLLPGLQMEHKILLDFTTEQHNRFNAIVDNLQDAYSKAFKRLTMEQKRVQFLLTTIQRKLADAESKEKDVVIQGYRADKARVDAGITQLEEDLNNLEARIYSIQQENQVLARQLSELTKRVQMEQIDQQKDAVAERLIAKLDKFIHQLKTKKKESLERSLTDELNRLMHKDFVKEARVLVDGDLIDIELYDVHERQINKELLSKGEQQLYATALLKALVEESHIRFPIFIDSPLQKFDKTHAKNIIQQFYPAIQTQLILFPLLENELNEEEYRMLLPTVGKSYLIQQVEKYHSKFTKTNPEELFNHYHEAYVQ</sequence>
<dbReference type="Pfam" id="PF13476">
    <property type="entry name" value="AAA_23"/>
    <property type="match status" value="1"/>
</dbReference>
<organism evidence="3 4">
    <name type="scientific">Mucilaginibacter jinjuensis</name>
    <dbReference type="NCBI Taxonomy" id="1176721"/>
    <lineage>
        <taxon>Bacteria</taxon>
        <taxon>Pseudomonadati</taxon>
        <taxon>Bacteroidota</taxon>
        <taxon>Sphingobacteriia</taxon>
        <taxon>Sphingobacteriales</taxon>
        <taxon>Sphingobacteriaceae</taxon>
        <taxon>Mucilaginibacter</taxon>
    </lineage>
</organism>
<accession>A0ABY7TAE2</accession>
<dbReference type="InterPro" id="IPR027417">
    <property type="entry name" value="P-loop_NTPase"/>
</dbReference>
<dbReference type="Proteomes" id="UP001216139">
    <property type="component" value="Chromosome"/>
</dbReference>
<evidence type="ECO:0000256" key="1">
    <source>
        <dbReference type="SAM" id="Coils"/>
    </source>
</evidence>
<dbReference type="PANTHER" id="PTHR32182:SF0">
    <property type="entry name" value="DNA REPLICATION AND REPAIR PROTEIN RECF"/>
    <property type="match status" value="1"/>
</dbReference>
<keyword evidence="1" id="KW-0175">Coiled coil</keyword>
<protein>
    <submittedName>
        <fullName evidence="3">AAA family ATPase</fullName>
    </submittedName>
</protein>
<evidence type="ECO:0000259" key="2">
    <source>
        <dbReference type="Pfam" id="PF13476"/>
    </source>
</evidence>